<dbReference type="SMART" id="SM00342">
    <property type="entry name" value="HTH_ARAC"/>
    <property type="match status" value="1"/>
</dbReference>
<sequence length="340" mass="39322">MNGRIPIFTVQDEKYRADSCRPLEQAANADEINLHAVAHGHYPGLRLSKNVLPGLKTIGFWDAPKQQKWRLDWHQNEGVEICLLERGHLDFAIEGQDFQLQPLDLTITRPWQRHRLGDPTIGPGRLHWMIIDLGVRRPHQSWVWPKWIILAPRDLEELTTLLRQNEHPVWQSAEAVGKCFARIARKIEQGTQSERVDVSWIQLLINELLMHVLELLRSRHVQKDASLAETQRTVELFLEDLRSDHLSLANEWTLRSMAAECGLGVTQFTEYCRTLTNATPVQHMNRLRLEAAAELLSQQPHLTNVQLAEQFGFSSPQYFATVFRRHYGYPPQQHASQVLE</sequence>
<dbReference type="InterPro" id="IPR009057">
    <property type="entry name" value="Homeodomain-like_sf"/>
</dbReference>
<reference evidence="5 6" key="1">
    <citation type="submission" date="2019-02" db="EMBL/GenBank/DDBJ databases">
        <title>Deep-cultivation of Planctomycetes and their phenomic and genomic characterization uncovers novel biology.</title>
        <authorList>
            <person name="Wiegand S."/>
            <person name="Jogler M."/>
            <person name="Boedeker C."/>
            <person name="Pinto D."/>
            <person name="Vollmers J."/>
            <person name="Rivas-Marin E."/>
            <person name="Kohn T."/>
            <person name="Peeters S.H."/>
            <person name="Heuer A."/>
            <person name="Rast P."/>
            <person name="Oberbeckmann S."/>
            <person name="Bunk B."/>
            <person name="Jeske O."/>
            <person name="Meyerdierks A."/>
            <person name="Storesund J.E."/>
            <person name="Kallscheuer N."/>
            <person name="Luecker S."/>
            <person name="Lage O.M."/>
            <person name="Pohl T."/>
            <person name="Merkel B.J."/>
            <person name="Hornburger P."/>
            <person name="Mueller R.-W."/>
            <person name="Bruemmer F."/>
            <person name="Labrenz M."/>
            <person name="Spormann A.M."/>
            <person name="Op den Camp H."/>
            <person name="Overmann J."/>
            <person name="Amann R."/>
            <person name="Jetten M.S.M."/>
            <person name="Mascher T."/>
            <person name="Medema M.H."/>
            <person name="Devos D.P."/>
            <person name="Kaster A.-K."/>
            <person name="Ovreas L."/>
            <person name="Rohde M."/>
            <person name="Galperin M.Y."/>
            <person name="Jogler C."/>
        </authorList>
    </citation>
    <scope>NUCLEOTIDE SEQUENCE [LARGE SCALE GENOMIC DNA]</scope>
    <source>
        <strain evidence="5 6">Pan181</strain>
    </source>
</reference>
<dbReference type="InterPro" id="IPR037923">
    <property type="entry name" value="HTH-like"/>
</dbReference>
<dbReference type="AlphaFoldDB" id="A0A518APM5"/>
<evidence type="ECO:0000259" key="4">
    <source>
        <dbReference type="PROSITE" id="PS01124"/>
    </source>
</evidence>
<evidence type="ECO:0000256" key="2">
    <source>
        <dbReference type="ARBA" id="ARBA00023125"/>
    </source>
</evidence>
<dbReference type="KEGG" id="amuc:Pan181_28740"/>
<dbReference type="OrthoDB" id="252470at2"/>
<dbReference type="PANTHER" id="PTHR43280:SF2">
    <property type="entry name" value="HTH-TYPE TRANSCRIPTIONAL REGULATOR EXSA"/>
    <property type="match status" value="1"/>
</dbReference>
<dbReference type="Gene3D" id="1.10.10.60">
    <property type="entry name" value="Homeodomain-like"/>
    <property type="match status" value="1"/>
</dbReference>
<dbReference type="GO" id="GO:0043565">
    <property type="term" value="F:sequence-specific DNA binding"/>
    <property type="evidence" value="ECO:0007669"/>
    <property type="project" value="InterPro"/>
</dbReference>
<dbReference type="RefSeq" id="WP_145247369.1">
    <property type="nucleotide sequence ID" value="NZ_CP036278.1"/>
</dbReference>
<dbReference type="Proteomes" id="UP000315750">
    <property type="component" value="Chromosome"/>
</dbReference>
<feature type="domain" description="HTH araC/xylS-type" evidence="4">
    <location>
        <begin position="231"/>
        <end position="337"/>
    </location>
</feature>
<dbReference type="SUPFAM" id="SSF51215">
    <property type="entry name" value="Regulatory protein AraC"/>
    <property type="match status" value="1"/>
</dbReference>
<dbReference type="EMBL" id="CP036278">
    <property type="protein sequence ID" value="QDU56664.1"/>
    <property type="molecule type" value="Genomic_DNA"/>
</dbReference>
<gene>
    <name evidence="5" type="primary">exsA_2</name>
    <name evidence="5" type="ORF">Pan181_28740</name>
</gene>
<protein>
    <submittedName>
        <fullName evidence="5">Exoenzyme S synthesis regulatory protein ExsA</fullName>
    </submittedName>
</protein>
<keyword evidence="2" id="KW-0238">DNA-binding</keyword>
<dbReference type="InterPro" id="IPR018060">
    <property type="entry name" value="HTH_AraC"/>
</dbReference>
<dbReference type="SUPFAM" id="SSF46689">
    <property type="entry name" value="Homeodomain-like"/>
    <property type="match status" value="1"/>
</dbReference>
<organism evidence="5 6">
    <name type="scientific">Aeoliella mucimassa</name>
    <dbReference type="NCBI Taxonomy" id="2527972"/>
    <lineage>
        <taxon>Bacteria</taxon>
        <taxon>Pseudomonadati</taxon>
        <taxon>Planctomycetota</taxon>
        <taxon>Planctomycetia</taxon>
        <taxon>Pirellulales</taxon>
        <taxon>Lacipirellulaceae</taxon>
        <taxon>Aeoliella</taxon>
    </lineage>
</organism>
<evidence type="ECO:0000256" key="3">
    <source>
        <dbReference type="ARBA" id="ARBA00023163"/>
    </source>
</evidence>
<evidence type="ECO:0000313" key="6">
    <source>
        <dbReference type="Proteomes" id="UP000315750"/>
    </source>
</evidence>
<keyword evidence="3" id="KW-0804">Transcription</keyword>
<evidence type="ECO:0000313" key="5">
    <source>
        <dbReference type="EMBL" id="QDU56664.1"/>
    </source>
</evidence>
<dbReference type="Pfam" id="PF02311">
    <property type="entry name" value="AraC_binding"/>
    <property type="match status" value="1"/>
</dbReference>
<accession>A0A518APM5</accession>
<name>A0A518APM5_9BACT</name>
<dbReference type="InterPro" id="IPR003313">
    <property type="entry name" value="AraC-bd"/>
</dbReference>
<proteinExistence type="predicted"/>
<evidence type="ECO:0000256" key="1">
    <source>
        <dbReference type="ARBA" id="ARBA00023015"/>
    </source>
</evidence>
<dbReference type="PANTHER" id="PTHR43280">
    <property type="entry name" value="ARAC-FAMILY TRANSCRIPTIONAL REGULATOR"/>
    <property type="match status" value="1"/>
</dbReference>
<keyword evidence="6" id="KW-1185">Reference proteome</keyword>
<dbReference type="Pfam" id="PF12833">
    <property type="entry name" value="HTH_18"/>
    <property type="match status" value="1"/>
</dbReference>
<keyword evidence="1" id="KW-0805">Transcription regulation</keyword>
<dbReference type="GO" id="GO:0003700">
    <property type="term" value="F:DNA-binding transcription factor activity"/>
    <property type="evidence" value="ECO:0007669"/>
    <property type="project" value="InterPro"/>
</dbReference>
<dbReference type="PROSITE" id="PS01124">
    <property type="entry name" value="HTH_ARAC_FAMILY_2"/>
    <property type="match status" value="1"/>
</dbReference>